<feature type="signal peptide" evidence="1">
    <location>
        <begin position="1"/>
        <end position="19"/>
    </location>
</feature>
<dbReference type="OrthoDB" id="1429505at2"/>
<proteinExistence type="predicted"/>
<protein>
    <submittedName>
        <fullName evidence="2">Conjugal transfer protein</fullName>
    </submittedName>
</protein>
<evidence type="ECO:0000313" key="2">
    <source>
        <dbReference type="EMBL" id="AVR44222.1"/>
    </source>
</evidence>
<organism evidence="2 3">
    <name type="scientific">Christiangramia fulva</name>
    <dbReference type="NCBI Taxonomy" id="2126553"/>
    <lineage>
        <taxon>Bacteria</taxon>
        <taxon>Pseudomonadati</taxon>
        <taxon>Bacteroidota</taxon>
        <taxon>Flavobacteriia</taxon>
        <taxon>Flavobacteriales</taxon>
        <taxon>Flavobacteriaceae</taxon>
        <taxon>Christiangramia</taxon>
    </lineage>
</organism>
<name>A0A2R3Z1V0_9FLAO</name>
<accession>A0A2R3Z1V0</accession>
<dbReference type="Proteomes" id="UP000241507">
    <property type="component" value="Chromosome"/>
</dbReference>
<evidence type="ECO:0000256" key="1">
    <source>
        <dbReference type="SAM" id="SignalP"/>
    </source>
</evidence>
<dbReference type="EMBL" id="CP028136">
    <property type="protein sequence ID" value="AVR44222.1"/>
    <property type="molecule type" value="Genomic_DNA"/>
</dbReference>
<dbReference type="KEGG" id="grs:C7S20_02505"/>
<dbReference type="AlphaFoldDB" id="A0A2R3Z1V0"/>
<dbReference type="RefSeq" id="WP_107011000.1">
    <property type="nucleotide sequence ID" value="NZ_CP028136.1"/>
</dbReference>
<keyword evidence="3" id="KW-1185">Reference proteome</keyword>
<evidence type="ECO:0000313" key="3">
    <source>
        <dbReference type="Proteomes" id="UP000241507"/>
    </source>
</evidence>
<reference evidence="3" key="1">
    <citation type="submission" date="2018-03" db="EMBL/GenBank/DDBJ databases">
        <title>Gramella fulva sp. nov., isolated from a dry surface of tidal flat.</title>
        <authorList>
            <person name="Hwang S.H."/>
            <person name="Hwang W.M."/>
            <person name="Kang K."/>
            <person name="Ahn T.-Y."/>
        </authorList>
    </citation>
    <scope>NUCLEOTIDE SEQUENCE [LARGE SCALE GENOMIC DNA]</scope>
    <source>
        <strain evidence="3">SH35</strain>
    </source>
</reference>
<gene>
    <name evidence="2" type="ORF">C7S20_02505</name>
</gene>
<sequence length="189" mass="22218">MKRIFILSLMVFLSFSRLAAQGMPVYDNTNFLALGQQLIESAKQTSQLLQTVRFLQEQKERIEQVSQVIQQLKTVREIISNYEELYTTVRSDLQEILNSPYIHGDEVTIISESFNTLMDTALEDLQFMQDLLTSNYLEMTDAERLSILEAQRKRSREMIQEISLKKKRYQHIIEFRQVKESINGRPAKY</sequence>
<keyword evidence="1" id="KW-0732">Signal</keyword>
<feature type="chain" id="PRO_5015332962" evidence="1">
    <location>
        <begin position="20"/>
        <end position="189"/>
    </location>
</feature>